<keyword evidence="4" id="KW-1185">Reference proteome</keyword>
<dbReference type="InterPro" id="IPR011335">
    <property type="entry name" value="Restrct_endonuc-II-like"/>
</dbReference>
<accession>A0A369QM33</accession>
<dbReference type="InterPro" id="IPR003509">
    <property type="entry name" value="UPF0102_YraN-like"/>
</dbReference>
<proteinExistence type="inferred from homology"/>
<dbReference type="SUPFAM" id="SSF52980">
    <property type="entry name" value="Restriction endonuclease-like"/>
    <property type="match status" value="1"/>
</dbReference>
<dbReference type="NCBIfam" id="NF009150">
    <property type="entry name" value="PRK12497.1-3"/>
    <property type="match status" value="1"/>
</dbReference>
<dbReference type="Gene3D" id="3.40.1350.10">
    <property type="match status" value="1"/>
</dbReference>
<evidence type="ECO:0000313" key="3">
    <source>
        <dbReference type="EMBL" id="RDC65991.1"/>
    </source>
</evidence>
<sequence>MGEINNIPKRKNTKFLKYYGYYAELTKLQPVQKVLLAFYMAKHNHTGQIGEELATSFLIEKGFAILAKNYRYKRAEIDIIAQKPGLLLFVEVKTRTSNYHGFPEEAITQKKVDLFLLAAEEFIHQLSWQHDIRFDVIAVSGGNHVPFQIHHIEDAFH</sequence>
<dbReference type="CDD" id="cd20736">
    <property type="entry name" value="PoNe_Nuclease"/>
    <property type="match status" value="1"/>
</dbReference>
<gene>
    <name evidence="3" type="ORF">AHMF7616_04622</name>
</gene>
<dbReference type="HAMAP" id="MF_00048">
    <property type="entry name" value="UPF0102"/>
    <property type="match status" value="1"/>
</dbReference>
<dbReference type="PANTHER" id="PTHR34039">
    <property type="entry name" value="UPF0102 PROTEIN YRAN"/>
    <property type="match status" value="1"/>
</dbReference>
<dbReference type="Proteomes" id="UP000253919">
    <property type="component" value="Unassembled WGS sequence"/>
</dbReference>
<evidence type="ECO:0000313" key="4">
    <source>
        <dbReference type="Proteomes" id="UP000253919"/>
    </source>
</evidence>
<evidence type="ECO:0000256" key="1">
    <source>
        <dbReference type="ARBA" id="ARBA00006738"/>
    </source>
</evidence>
<dbReference type="PANTHER" id="PTHR34039:SF1">
    <property type="entry name" value="UPF0102 PROTEIN YRAN"/>
    <property type="match status" value="1"/>
</dbReference>
<dbReference type="Pfam" id="PF02021">
    <property type="entry name" value="UPF0102"/>
    <property type="match status" value="1"/>
</dbReference>
<comment type="caution">
    <text evidence="3">The sequence shown here is derived from an EMBL/GenBank/DDBJ whole genome shotgun (WGS) entry which is preliminary data.</text>
</comment>
<organism evidence="3 4">
    <name type="scientific">Adhaeribacter pallidiroseus</name>
    <dbReference type="NCBI Taxonomy" id="2072847"/>
    <lineage>
        <taxon>Bacteria</taxon>
        <taxon>Pseudomonadati</taxon>
        <taxon>Bacteroidota</taxon>
        <taxon>Cytophagia</taxon>
        <taxon>Cytophagales</taxon>
        <taxon>Hymenobacteraceae</taxon>
        <taxon>Adhaeribacter</taxon>
    </lineage>
</organism>
<dbReference type="AlphaFoldDB" id="A0A369QM33"/>
<dbReference type="InterPro" id="IPR011856">
    <property type="entry name" value="tRNA_endonuc-like_dom_sf"/>
</dbReference>
<comment type="similarity">
    <text evidence="1 2">Belongs to the UPF0102 family.</text>
</comment>
<evidence type="ECO:0000256" key="2">
    <source>
        <dbReference type="HAMAP-Rule" id="MF_00048"/>
    </source>
</evidence>
<reference evidence="3 4" key="1">
    <citation type="submission" date="2018-04" db="EMBL/GenBank/DDBJ databases">
        <title>Adhaeribacter sp. HMF7616 genome sequencing and assembly.</title>
        <authorList>
            <person name="Kang H."/>
            <person name="Kang J."/>
            <person name="Cha I."/>
            <person name="Kim H."/>
            <person name="Joh K."/>
        </authorList>
    </citation>
    <scope>NUCLEOTIDE SEQUENCE [LARGE SCALE GENOMIC DNA]</scope>
    <source>
        <strain evidence="3 4">HMF7616</strain>
    </source>
</reference>
<name>A0A369QM33_9BACT</name>
<dbReference type="EMBL" id="QASA01000001">
    <property type="protein sequence ID" value="RDC65991.1"/>
    <property type="molecule type" value="Genomic_DNA"/>
</dbReference>
<protein>
    <recommendedName>
        <fullName evidence="2">UPF0102 protein AHMF7616_04622</fullName>
    </recommendedName>
</protein>
<dbReference type="GO" id="GO:0003676">
    <property type="term" value="F:nucleic acid binding"/>
    <property type="evidence" value="ECO:0007669"/>
    <property type="project" value="InterPro"/>
</dbReference>